<keyword evidence="2" id="KW-0418">Kinase</keyword>
<dbReference type="Pfam" id="PF00498">
    <property type="entry name" value="FHA"/>
    <property type="match status" value="1"/>
</dbReference>
<dbReference type="PANTHER" id="PTHR23308">
    <property type="entry name" value="NUCLEAR INHIBITOR OF PROTEIN PHOSPHATASE-1"/>
    <property type="match status" value="1"/>
</dbReference>
<feature type="domain" description="FHA" evidence="1">
    <location>
        <begin position="60"/>
        <end position="116"/>
    </location>
</feature>
<sequence length="204" mass="23162">MEEPEEATQATQEAPLHVSQNIAKQVVNNENVFMKLVMTRMLDGKTEVIPLTTDVHNGFWRFGRHKSCEVVLNGPRVSNFHFEIYQGHRNDSDESENVVFLHDHSSNGTFLNFERLAKNSRTILSNGDEIRIGLGVPKDEISFLCQVPVKHSRDSQKNMIKSENSHYEIIRTLGSGTFAVVKLAVEVNSGKCELLKCFNEKLIY</sequence>
<organism evidence="2">
    <name type="scientific">Schizosaccharomyces pombe</name>
    <name type="common">Fission yeast</name>
    <dbReference type="NCBI Taxonomy" id="4896"/>
    <lineage>
        <taxon>Eukaryota</taxon>
        <taxon>Fungi</taxon>
        <taxon>Dikarya</taxon>
        <taxon>Ascomycota</taxon>
        <taxon>Taphrinomycotina</taxon>
        <taxon>Schizosaccharomycetes</taxon>
        <taxon>Schizosaccharomycetales</taxon>
        <taxon>Schizosaccharomycetaceae</taxon>
        <taxon>Schizosaccharomyces</taxon>
    </lineage>
</organism>
<name>Q683Z9_SCHPM</name>
<dbReference type="VEuPathDB" id="FungiDB:SPCC18B5.11c"/>
<dbReference type="CDD" id="cd22689">
    <property type="entry name" value="FHA_RAD53-like_rpt1"/>
    <property type="match status" value="1"/>
</dbReference>
<dbReference type="GO" id="GO:0016301">
    <property type="term" value="F:kinase activity"/>
    <property type="evidence" value="ECO:0007669"/>
    <property type="project" value="UniProtKB-KW"/>
</dbReference>
<dbReference type="IntAct" id="Q683Z9">
    <property type="interactions" value="1"/>
</dbReference>
<evidence type="ECO:0000259" key="1">
    <source>
        <dbReference type="PROSITE" id="PS50006"/>
    </source>
</evidence>
<dbReference type="InterPro" id="IPR011009">
    <property type="entry name" value="Kinase-like_dom_sf"/>
</dbReference>
<dbReference type="MINT" id="Q683Z9"/>
<dbReference type="SMART" id="SM00240">
    <property type="entry name" value="FHA"/>
    <property type="match status" value="1"/>
</dbReference>
<dbReference type="AlphaFoldDB" id="Q683Z9"/>
<gene>
    <name evidence="2" type="primary">Cds1</name>
</gene>
<dbReference type="InterPro" id="IPR050923">
    <property type="entry name" value="Cell_Proc_Reg/RNA_Proc"/>
</dbReference>
<reference evidence="2" key="1">
    <citation type="journal article" date="2004" name="Cell Cycle">
        <title>Evolutionary conservation of a novel splice variant of the Cds1/CHK2 checkpoint kinase restricted to its regulatory domain.</title>
        <authorList>
            <person name="Lemaire M."/>
            <person name="Prime J."/>
            <person name="Ducommun B."/>
            <person name="Bugler B."/>
        </authorList>
    </citation>
    <scope>NUCLEOTIDE SEQUENCE</scope>
</reference>
<dbReference type="InterPro" id="IPR008984">
    <property type="entry name" value="SMAD_FHA_dom_sf"/>
</dbReference>
<proteinExistence type="evidence at transcript level"/>
<dbReference type="SUPFAM" id="SSF49879">
    <property type="entry name" value="SMAD/FHA domain"/>
    <property type="match status" value="1"/>
</dbReference>
<accession>Q683Z9</accession>
<evidence type="ECO:0000313" key="2">
    <source>
        <dbReference type="EMBL" id="CAH04269.1"/>
    </source>
</evidence>
<dbReference type="Gene3D" id="2.60.200.20">
    <property type="match status" value="1"/>
</dbReference>
<dbReference type="PROSITE" id="PS50006">
    <property type="entry name" value="FHA_DOMAIN"/>
    <property type="match status" value="1"/>
</dbReference>
<dbReference type="EMBL" id="AJ783838">
    <property type="protein sequence ID" value="CAH04269.1"/>
    <property type="molecule type" value="mRNA"/>
</dbReference>
<dbReference type="SUPFAM" id="SSF56112">
    <property type="entry name" value="Protein kinase-like (PK-like)"/>
    <property type="match status" value="1"/>
</dbReference>
<protein>
    <submittedName>
        <fullName evidence="2">Cds1 kinase</fullName>
    </submittedName>
</protein>
<dbReference type="InterPro" id="IPR000253">
    <property type="entry name" value="FHA_dom"/>
</dbReference>
<dbReference type="Gene3D" id="3.30.200.20">
    <property type="entry name" value="Phosphorylase Kinase, domain 1"/>
    <property type="match status" value="1"/>
</dbReference>
<keyword evidence="2" id="KW-0808">Transferase</keyword>